<name>A0A2G8K5R6_STIJA</name>
<reference evidence="2 3" key="1">
    <citation type="journal article" date="2017" name="PLoS Biol.">
        <title>The sea cucumber genome provides insights into morphological evolution and visceral regeneration.</title>
        <authorList>
            <person name="Zhang X."/>
            <person name="Sun L."/>
            <person name="Yuan J."/>
            <person name="Sun Y."/>
            <person name="Gao Y."/>
            <person name="Zhang L."/>
            <person name="Li S."/>
            <person name="Dai H."/>
            <person name="Hamel J.F."/>
            <person name="Liu C."/>
            <person name="Yu Y."/>
            <person name="Liu S."/>
            <person name="Lin W."/>
            <person name="Guo K."/>
            <person name="Jin S."/>
            <person name="Xu P."/>
            <person name="Storey K.B."/>
            <person name="Huan P."/>
            <person name="Zhang T."/>
            <person name="Zhou Y."/>
            <person name="Zhang J."/>
            <person name="Lin C."/>
            <person name="Li X."/>
            <person name="Xing L."/>
            <person name="Huo D."/>
            <person name="Sun M."/>
            <person name="Wang L."/>
            <person name="Mercier A."/>
            <person name="Li F."/>
            <person name="Yang H."/>
            <person name="Xiang J."/>
        </authorList>
    </citation>
    <scope>NUCLEOTIDE SEQUENCE [LARGE SCALE GENOMIC DNA]</scope>
    <source>
        <strain evidence="2">Shaxun</strain>
        <tissue evidence="2">Muscle</tissue>
    </source>
</reference>
<gene>
    <name evidence="2" type="ORF">BSL78_19786</name>
</gene>
<accession>A0A2G8K5R6</accession>
<comment type="caution">
    <text evidence="2">The sequence shown here is derived from an EMBL/GenBank/DDBJ whole genome shotgun (WGS) entry which is preliminary data.</text>
</comment>
<feature type="signal peptide" evidence="1">
    <location>
        <begin position="1"/>
        <end position="16"/>
    </location>
</feature>
<evidence type="ECO:0000313" key="3">
    <source>
        <dbReference type="Proteomes" id="UP000230750"/>
    </source>
</evidence>
<organism evidence="2 3">
    <name type="scientific">Stichopus japonicus</name>
    <name type="common">Sea cucumber</name>
    <dbReference type="NCBI Taxonomy" id="307972"/>
    <lineage>
        <taxon>Eukaryota</taxon>
        <taxon>Metazoa</taxon>
        <taxon>Echinodermata</taxon>
        <taxon>Eleutherozoa</taxon>
        <taxon>Echinozoa</taxon>
        <taxon>Holothuroidea</taxon>
        <taxon>Aspidochirotacea</taxon>
        <taxon>Aspidochirotida</taxon>
        <taxon>Stichopodidae</taxon>
        <taxon>Apostichopus</taxon>
    </lineage>
</organism>
<feature type="chain" id="PRO_5013829411" evidence="1">
    <location>
        <begin position="17"/>
        <end position="273"/>
    </location>
</feature>
<dbReference type="Proteomes" id="UP000230750">
    <property type="component" value="Unassembled WGS sequence"/>
</dbReference>
<protein>
    <submittedName>
        <fullName evidence="2">Uncharacterized protein</fullName>
    </submittedName>
</protein>
<evidence type="ECO:0000313" key="2">
    <source>
        <dbReference type="EMBL" id="PIK43354.1"/>
    </source>
</evidence>
<dbReference type="EMBL" id="MRZV01000856">
    <property type="protein sequence ID" value="PIK43354.1"/>
    <property type="molecule type" value="Genomic_DNA"/>
</dbReference>
<dbReference type="AlphaFoldDB" id="A0A2G8K5R6"/>
<sequence length="273" mass="28460">MFSTIILAALIALSQANDPECTNYDHPDYGCQGDCISTSSCPGGKYISGLCPSYGISIKCCFTADSDTECATYDHSTAGDVGSCVSTSQCPGNFYISNLCPTKPAGVKCCFTKPSGTCSTSGGSREALACAIKNHARVYLLDNNGYLNSKGSNDGASAYDNIVDTCNGGAAKRSSYTCSSGTAPGGTTYLSTSVLQYILDLLDDGYNLQVNCLAGACHSTNSWHYQGTAVDFQISSGDPYSTWMSYCSSHGARENLGPGDAGHSTHTHCAFSS</sequence>
<keyword evidence="1" id="KW-0732">Signal</keyword>
<dbReference type="OrthoDB" id="10059227at2759"/>
<evidence type="ECO:0000256" key="1">
    <source>
        <dbReference type="SAM" id="SignalP"/>
    </source>
</evidence>
<keyword evidence="3" id="KW-1185">Reference proteome</keyword>
<proteinExistence type="predicted"/>